<dbReference type="Pfam" id="PF04818">
    <property type="entry name" value="CID"/>
    <property type="match status" value="1"/>
</dbReference>
<dbReference type="PROSITE" id="PS51391">
    <property type="entry name" value="CID"/>
    <property type="match status" value="1"/>
</dbReference>
<evidence type="ECO:0000256" key="2">
    <source>
        <dbReference type="SAM" id="MobiDB-lite"/>
    </source>
</evidence>
<dbReference type="EMBL" id="OZ020099">
    <property type="protein sequence ID" value="CAK9272601.1"/>
    <property type="molecule type" value="Genomic_DNA"/>
</dbReference>
<dbReference type="SMART" id="SM00582">
    <property type="entry name" value="RPR"/>
    <property type="match status" value="1"/>
</dbReference>
<organism evidence="4 5">
    <name type="scientific">Sphagnum jensenii</name>
    <dbReference type="NCBI Taxonomy" id="128206"/>
    <lineage>
        <taxon>Eukaryota</taxon>
        <taxon>Viridiplantae</taxon>
        <taxon>Streptophyta</taxon>
        <taxon>Embryophyta</taxon>
        <taxon>Bryophyta</taxon>
        <taxon>Sphagnophytina</taxon>
        <taxon>Sphagnopsida</taxon>
        <taxon>Sphagnales</taxon>
        <taxon>Sphagnaceae</taxon>
        <taxon>Sphagnum</taxon>
    </lineage>
</organism>
<feature type="region of interest" description="Disordered" evidence="2">
    <location>
        <begin position="474"/>
        <end position="510"/>
    </location>
</feature>
<dbReference type="SUPFAM" id="SSF48464">
    <property type="entry name" value="ENTH/VHS domain"/>
    <property type="match status" value="1"/>
</dbReference>
<feature type="region of interest" description="Disordered" evidence="2">
    <location>
        <begin position="301"/>
        <end position="322"/>
    </location>
</feature>
<dbReference type="PANTHER" id="PTHR12460:SF0">
    <property type="entry name" value="CID DOMAIN-CONTAINING PROTEIN-RELATED"/>
    <property type="match status" value="1"/>
</dbReference>
<accession>A0ABP0X0F5</accession>
<dbReference type="CDD" id="cd16981">
    <property type="entry name" value="CID_RPRD_like"/>
    <property type="match status" value="1"/>
</dbReference>
<gene>
    <name evidence="4" type="ORF">CSSPJE1EN1_LOCUS18079</name>
</gene>
<evidence type="ECO:0000259" key="3">
    <source>
        <dbReference type="PROSITE" id="PS51391"/>
    </source>
</evidence>
<dbReference type="InterPro" id="IPR006569">
    <property type="entry name" value="CID_dom"/>
</dbReference>
<dbReference type="InterPro" id="IPR008942">
    <property type="entry name" value="ENTH_VHS"/>
</dbReference>
<evidence type="ECO:0000256" key="1">
    <source>
        <dbReference type="SAM" id="Coils"/>
    </source>
</evidence>
<protein>
    <recommendedName>
        <fullName evidence="3">CID domain-containing protein</fullName>
    </recommendedName>
</protein>
<dbReference type="PANTHER" id="PTHR12460">
    <property type="entry name" value="CYCLIN-DEPENDENT KINASE INHIBITOR-RELATED PROTEIN"/>
    <property type="match status" value="1"/>
</dbReference>
<keyword evidence="5" id="KW-1185">Reference proteome</keyword>
<dbReference type="Proteomes" id="UP001497444">
    <property type="component" value="Chromosome 4"/>
</dbReference>
<feature type="coiled-coil region" evidence="1">
    <location>
        <begin position="241"/>
        <end position="275"/>
    </location>
</feature>
<dbReference type="Gene3D" id="1.25.40.90">
    <property type="match status" value="1"/>
</dbReference>
<reference evidence="4" key="1">
    <citation type="submission" date="2024-02" db="EMBL/GenBank/DDBJ databases">
        <authorList>
            <consortium name="ELIXIR-Norway"/>
            <consortium name="Elixir Norway"/>
        </authorList>
    </citation>
    <scope>NUCLEOTIDE SEQUENCE</scope>
</reference>
<keyword evidence="1" id="KW-0175">Coiled coil</keyword>
<name>A0ABP0X0F5_9BRYO</name>
<feature type="compositionally biased region" description="Basic and acidic residues" evidence="2">
    <location>
        <begin position="301"/>
        <end position="318"/>
    </location>
</feature>
<feature type="domain" description="CID" evidence="3">
    <location>
        <begin position="7"/>
        <end position="139"/>
    </location>
</feature>
<evidence type="ECO:0000313" key="4">
    <source>
        <dbReference type="EMBL" id="CAK9272601.1"/>
    </source>
</evidence>
<proteinExistence type="predicted"/>
<feature type="compositionally biased region" description="Pro residues" evidence="2">
    <location>
        <begin position="498"/>
        <end position="510"/>
    </location>
</feature>
<evidence type="ECO:0000313" key="5">
    <source>
        <dbReference type="Proteomes" id="UP001497444"/>
    </source>
</evidence>
<sequence length="510" mass="55769">MDAATTSGAFAGSTLADKLHKLNASQQSIETLSHWCIFHRKKAKEIVETWGQKFHEAPREQRVPFLYLANDILQNSRRKGLEFVNEFWTVLPALLQEVVDIGDEGVRSAAFRLVDIWEERKVFGSNVRNLREELLGKGSLPPAKDVKHSSLPPYVFEGGILERVARSYQAVQDNAAEEDAALADCNAAITRVESLQKKAENHTGKGEVQESIAEELLAQQVVMAQCIEQLEACEMGHHMLVSHLRDALHEQESKLEQIRTQLQIAQAQLEQAGSVQQHLMNGSPSLADAIGAPSEATVLSRDESRYWHHEKQSTRSKDNGNQVVISGLSMPLSTVAESNSQPEYADKSNFQTSAATIAAEVAAKLAASSSSAAMLTSVLSSLAAEEAGGGPRSPSYDVNEGQPMEKRARLDGRLDALHNPDTSYAQHQLSQPTSQYSGSPMLLPLPYAYQSALPPPPPMQSHMMIGHHMAVPPQPVPPGYGAHYQPLPPSRTQFYSQPPLPSPPAPAPRQ</sequence>